<proteinExistence type="predicted"/>
<comment type="caution">
    <text evidence="2">The sequence shown here is derived from an EMBL/GenBank/DDBJ whole genome shotgun (WGS) entry which is preliminary data.</text>
</comment>
<dbReference type="EMBL" id="VSRR010030484">
    <property type="protein sequence ID" value="MPC70074.1"/>
    <property type="molecule type" value="Genomic_DNA"/>
</dbReference>
<dbReference type="Proteomes" id="UP000324222">
    <property type="component" value="Unassembled WGS sequence"/>
</dbReference>
<protein>
    <submittedName>
        <fullName evidence="2">Uncharacterized protein</fullName>
    </submittedName>
</protein>
<gene>
    <name evidence="2" type="ORF">E2C01_064311</name>
</gene>
<sequence length="110" mass="11721">MLQVPEIRAPDEDDDDGSSSSGQRLQVPQFSLLAPPDDPPDGGGCCVTLQVPEMGTYVPSGSSISSSATRLEPPKTLHLSLPPFPQPGMGLLQVPGGYVGPRRRHSWICR</sequence>
<keyword evidence="3" id="KW-1185">Reference proteome</keyword>
<reference evidence="2 3" key="1">
    <citation type="submission" date="2019-05" db="EMBL/GenBank/DDBJ databases">
        <title>Another draft genome of Portunus trituberculatus and its Hox gene families provides insights of decapod evolution.</title>
        <authorList>
            <person name="Jeong J.-H."/>
            <person name="Song I."/>
            <person name="Kim S."/>
            <person name="Choi T."/>
            <person name="Kim D."/>
            <person name="Ryu S."/>
            <person name="Kim W."/>
        </authorList>
    </citation>
    <scope>NUCLEOTIDE SEQUENCE [LARGE SCALE GENOMIC DNA]</scope>
    <source>
        <tissue evidence="2">Muscle</tissue>
    </source>
</reference>
<feature type="region of interest" description="Disordered" evidence="1">
    <location>
        <begin position="1"/>
        <end position="44"/>
    </location>
</feature>
<evidence type="ECO:0000256" key="1">
    <source>
        <dbReference type="SAM" id="MobiDB-lite"/>
    </source>
</evidence>
<name>A0A5B7HNF3_PORTR</name>
<dbReference type="AlphaFoldDB" id="A0A5B7HNF3"/>
<evidence type="ECO:0000313" key="3">
    <source>
        <dbReference type="Proteomes" id="UP000324222"/>
    </source>
</evidence>
<accession>A0A5B7HNF3</accession>
<organism evidence="2 3">
    <name type="scientific">Portunus trituberculatus</name>
    <name type="common">Swimming crab</name>
    <name type="synonym">Neptunus trituberculatus</name>
    <dbReference type="NCBI Taxonomy" id="210409"/>
    <lineage>
        <taxon>Eukaryota</taxon>
        <taxon>Metazoa</taxon>
        <taxon>Ecdysozoa</taxon>
        <taxon>Arthropoda</taxon>
        <taxon>Crustacea</taxon>
        <taxon>Multicrustacea</taxon>
        <taxon>Malacostraca</taxon>
        <taxon>Eumalacostraca</taxon>
        <taxon>Eucarida</taxon>
        <taxon>Decapoda</taxon>
        <taxon>Pleocyemata</taxon>
        <taxon>Brachyura</taxon>
        <taxon>Eubrachyura</taxon>
        <taxon>Portunoidea</taxon>
        <taxon>Portunidae</taxon>
        <taxon>Portuninae</taxon>
        <taxon>Portunus</taxon>
    </lineage>
</organism>
<evidence type="ECO:0000313" key="2">
    <source>
        <dbReference type="EMBL" id="MPC70074.1"/>
    </source>
</evidence>
<dbReference type="OrthoDB" id="6361580at2759"/>